<sequence length="193" mass="20760">MRAQQLSARRNPASSYHVMPAGRRQLTIVGFKASEPRGPRSHPLTDRTTGATDESDVVFKKTVDVLLNRAASSLTRGTCTCLSCRGGGAVSCPHCKGTGRLATAAVERADVLRGAFRRLRAAVGLGAHDVPYASSEWMRTNRCLRCHGQGRLPCEMCSGSGLRYPHLDKNHWRQCAGQPGAQGANADNACDIE</sequence>
<accession>A0A150GH86</accession>
<dbReference type="AlphaFoldDB" id="A0A150GH86"/>
<dbReference type="PANTHER" id="PTHR15852">
    <property type="entry name" value="PLASTID TRANSCRIPTIONALLY ACTIVE PROTEIN"/>
    <property type="match status" value="1"/>
</dbReference>
<evidence type="ECO:0000256" key="1">
    <source>
        <dbReference type="SAM" id="MobiDB-lite"/>
    </source>
</evidence>
<evidence type="ECO:0000313" key="2">
    <source>
        <dbReference type="EMBL" id="KXZ49153.1"/>
    </source>
</evidence>
<keyword evidence="3" id="KW-1185">Reference proteome</keyword>
<gene>
    <name evidence="2" type="ORF">GPECTOR_23g80</name>
</gene>
<name>A0A150GH86_GONPE</name>
<comment type="caution">
    <text evidence="2">The sequence shown here is derived from an EMBL/GenBank/DDBJ whole genome shotgun (WGS) entry which is preliminary data.</text>
</comment>
<protein>
    <recommendedName>
        <fullName evidence="4">CR-type domain-containing protein</fullName>
    </recommendedName>
</protein>
<evidence type="ECO:0000313" key="3">
    <source>
        <dbReference type="Proteomes" id="UP000075714"/>
    </source>
</evidence>
<dbReference type="Proteomes" id="UP000075714">
    <property type="component" value="Unassembled WGS sequence"/>
</dbReference>
<evidence type="ECO:0008006" key="4">
    <source>
        <dbReference type="Google" id="ProtNLM"/>
    </source>
</evidence>
<reference evidence="3" key="1">
    <citation type="journal article" date="2016" name="Nat. Commun.">
        <title>The Gonium pectorale genome demonstrates co-option of cell cycle regulation during the evolution of multicellularity.</title>
        <authorList>
            <person name="Hanschen E.R."/>
            <person name="Marriage T.N."/>
            <person name="Ferris P.J."/>
            <person name="Hamaji T."/>
            <person name="Toyoda A."/>
            <person name="Fujiyama A."/>
            <person name="Neme R."/>
            <person name="Noguchi H."/>
            <person name="Minakuchi Y."/>
            <person name="Suzuki M."/>
            <person name="Kawai-Toyooka H."/>
            <person name="Smith D.R."/>
            <person name="Sparks H."/>
            <person name="Anderson J."/>
            <person name="Bakaric R."/>
            <person name="Luria V."/>
            <person name="Karger A."/>
            <person name="Kirschner M.W."/>
            <person name="Durand P.M."/>
            <person name="Michod R.E."/>
            <person name="Nozaki H."/>
            <person name="Olson B.J."/>
        </authorList>
    </citation>
    <scope>NUCLEOTIDE SEQUENCE [LARGE SCALE GENOMIC DNA]</scope>
    <source>
        <strain evidence="3">NIES-2863</strain>
    </source>
</reference>
<proteinExistence type="predicted"/>
<dbReference type="OrthoDB" id="542676at2759"/>
<dbReference type="EMBL" id="LSYV01000024">
    <property type="protein sequence ID" value="KXZ49153.1"/>
    <property type="molecule type" value="Genomic_DNA"/>
</dbReference>
<dbReference type="PANTHER" id="PTHR15852:SF54">
    <property type="entry name" value="PROTEIN SSUH2 HOMOLOG"/>
    <property type="match status" value="1"/>
</dbReference>
<organism evidence="2 3">
    <name type="scientific">Gonium pectorale</name>
    <name type="common">Green alga</name>
    <dbReference type="NCBI Taxonomy" id="33097"/>
    <lineage>
        <taxon>Eukaryota</taxon>
        <taxon>Viridiplantae</taxon>
        <taxon>Chlorophyta</taxon>
        <taxon>core chlorophytes</taxon>
        <taxon>Chlorophyceae</taxon>
        <taxon>CS clade</taxon>
        <taxon>Chlamydomonadales</taxon>
        <taxon>Volvocaceae</taxon>
        <taxon>Gonium</taxon>
    </lineage>
</organism>
<feature type="region of interest" description="Disordered" evidence="1">
    <location>
        <begin position="32"/>
        <end position="52"/>
    </location>
</feature>